<evidence type="ECO:0000256" key="6">
    <source>
        <dbReference type="SAM" id="MobiDB-lite"/>
    </source>
</evidence>
<evidence type="ECO:0000313" key="7">
    <source>
        <dbReference type="EMBL" id="OHA13918.1"/>
    </source>
</evidence>
<dbReference type="GO" id="GO:1990904">
    <property type="term" value="C:ribonucleoprotein complex"/>
    <property type="evidence" value="ECO:0007669"/>
    <property type="project" value="UniProtKB-KW"/>
</dbReference>
<comment type="function">
    <text evidence="5">One of the primary rRNA binding proteins, this protein initially binds near the 5'-end of the 23S rRNA. It is important during the early stages of 50S assembly. It makes multiple contacts with different domains of the 23S rRNA in the assembled 50S subunit and ribosome.</text>
</comment>
<evidence type="ECO:0000256" key="3">
    <source>
        <dbReference type="ARBA" id="ARBA00023274"/>
    </source>
</evidence>
<dbReference type="SUPFAM" id="SSF52166">
    <property type="entry name" value="Ribosomal protein L4"/>
    <property type="match status" value="1"/>
</dbReference>
<proteinExistence type="inferred from homology"/>
<comment type="similarity">
    <text evidence="1 5">Belongs to the universal ribosomal protein uL4 family.</text>
</comment>
<keyword evidence="2 5" id="KW-0689">Ribosomal protein</keyword>
<name>A0A1G2LQK2_9BACT</name>
<dbReference type="GO" id="GO:0003735">
    <property type="term" value="F:structural constituent of ribosome"/>
    <property type="evidence" value="ECO:0007669"/>
    <property type="project" value="InterPro"/>
</dbReference>
<keyword evidence="5" id="KW-0699">rRNA-binding</keyword>
<protein>
    <recommendedName>
        <fullName evidence="4 5">Large ribosomal subunit protein uL4</fullName>
    </recommendedName>
</protein>
<dbReference type="GO" id="GO:0006412">
    <property type="term" value="P:translation"/>
    <property type="evidence" value="ECO:0007669"/>
    <property type="project" value="UniProtKB-UniRule"/>
</dbReference>
<feature type="region of interest" description="Disordered" evidence="6">
    <location>
        <begin position="40"/>
        <end position="89"/>
    </location>
</feature>
<evidence type="ECO:0000256" key="5">
    <source>
        <dbReference type="HAMAP-Rule" id="MF_01328"/>
    </source>
</evidence>
<evidence type="ECO:0000256" key="2">
    <source>
        <dbReference type="ARBA" id="ARBA00022980"/>
    </source>
</evidence>
<dbReference type="Gene3D" id="3.40.1370.10">
    <property type="match status" value="1"/>
</dbReference>
<dbReference type="NCBIfam" id="TIGR03953">
    <property type="entry name" value="rplD_bact"/>
    <property type="match status" value="1"/>
</dbReference>
<dbReference type="PANTHER" id="PTHR10746:SF6">
    <property type="entry name" value="LARGE RIBOSOMAL SUBUNIT PROTEIN UL4M"/>
    <property type="match status" value="1"/>
</dbReference>
<dbReference type="InterPro" id="IPR013005">
    <property type="entry name" value="Ribosomal_uL4-like"/>
</dbReference>
<organism evidence="7 8">
    <name type="scientific">Candidatus Sungbacteria bacterium RIFCSPLOWO2_12_FULL_41_11</name>
    <dbReference type="NCBI Taxonomy" id="1802286"/>
    <lineage>
        <taxon>Bacteria</taxon>
        <taxon>Candidatus Sungiibacteriota</taxon>
    </lineage>
</organism>
<dbReference type="PANTHER" id="PTHR10746">
    <property type="entry name" value="50S RIBOSOMAL PROTEIN L4"/>
    <property type="match status" value="1"/>
</dbReference>
<gene>
    <name evidence="5" type="primary">rplD</name>
    <name evidence="7" type="ORF">A3G49_01605</name>
</gene>
<dbReference type="AlphaFoldDB" id="A0A1G2LQK2"/>
<keyword evidence="3 5" id="KW-0687">Ribonucleoprotein</keyword>
<comment type="caution">
    <text evidence="7">The sequence shown here is derived from an EMBL/GenBank/DDBJ whole genome shotgun (WGS) entry which is preliminary data.</text>
</comment>
<dbReference type="Proteomes" id="UP000177171">
    <property type="component" value="Unassembled WGS sequence"/>
</dbReference>
<dbReference type="InterPro" id="IPR002136">
    <property type="entry name" value="Ribosomal_uL4"/>
</dbReference>
<comment type="subunit">
    <text evidence="5">Part of the 50S ribosomal subunit.</text>
</comment>
<keyword evidence="5" id="KW-0694">RNA-binding</keyword>
<accession>A0A1G2LQK2</accession>
<evidence type="ECO:0000313" key="8">
    <source>
        <dbReference type="Proteomes" id="UP000177171"/>
    </source>
</evidence>
<dbReference type="HAMAP" id="MF_01328_B">
    <property type="entry name" value="Ribosomal_uL4_B"/>
    <property type="match status" value="1"/>
</dbReference>
<dbReference type="EMBL" id="MHQY01000015">
    <property type="protein sequence ID" value="OHA13918.1"/>
    <property type="molecule type" value="Genomic_DNA"/>
</dbReference>
<comment type="function">
    <text evidence="5">Forms part of the polypeptide exit tunnel.</text>
</comment>
<dbReference type="GO" id="GO:0019843">
    <property type="term" value="F:rRNA binding"/>
    <property type="evidence" value="ECO:0007669"/>
    <property type="project" value="UniProtKB-UniRule"/>
</dbReference>
<evidence type="ECO:0000256" key="4">
    <source>
        <dbReference type="ARBA" id="ARBA00035244"/>
    </source>
</evidence>
<feature type="compositionally biased region" description="Basic residues" evidence="6">
    <location>
        <begin position="59"/>
        <end position="76"/>
    </location>
</feature>
<reference evidence="7 8" key="1">
    <citation type="journal article" date="2016" name="Nat. Commun.">
        <title>Thousands of microbial genomes shed light on interconnected biogeochemical processes in an aquifer system.</title>
        <authorList>
            <person name="Anantharaman K."/>
            <person name="Brown C.T."/>
            <person name="Hug L.A."/>
            <person name="Sharon I."/>
            <person name="Castelle C.J."/>
            <person name="Probst A.J."/>
            <person name="Thomas B.C."/>
            <person name="Singh A."/>
            <person name="Wilkins M.J."/>
            <person name="Karaoz U."/>
            <person name="Brodie E.L."/>
            <person name="Williams K.H."/>
            <person name="Hubbard S.S."/>
            <person name="Banfield J.F."/>
        </authorList>
    </citation>
    <scope>NUCLEOTIDE SEQUENCE [LARGE SCALE GENOMIC DNA]</scope>
</reference>
<sequence length="212" mass="23796">MKVKLYNQVAEEVGKAELPDAVFGLKWNADLVHQVVTSQEANRRPTVAHAKGRSEVRGGGRKPWRQKGTGRARHGSIRSPIWKGGGVTHGPLKEKSYKKSINKKMAKKALYTVLSAKARDGEIVVLDTLKFEEPKTKLAAKVFKNLEAVKSDLTKKENRVLVLLPKMENAIKRAIRNLPYTALDEARNLNALQAMKHKYILFTKESLNVFKS</sequence>
<dbReference type="InterPro" id="IPR023574">
    <property type="entry name" value="Ribosomal_uL4_dom_sf"/>
</dbReference>
<evidence type="ECO:0000256" key="1">
    <source>
        <dbReference type="ARBA" id="ARBA00010528"/>
    </source>
</evidence>
<dbReference type="Pfam" id="PF00573">
    <property type="entry name" value="Ribosomal_L4"/>
    <property type="match status" value="1"/>
</dbReference>
<dbReference type="GO" id="GO:0005840">
    <property type="term" value="C:ribosome"/>
    <property type="evidence" value="ECO:0007669"/>
    <property type="project" value="UniProtKB-KW"/>
</dbReference>